<evidence type="ECO:0000313" key="7">
    <source>
        <dbReference type="Proteomes" id="UP000194143"/>
    </source>
</evidence>
<evidence type="ECO:0000256" key="5">
    <source>
        <dbReference type="SAM" id="Phobius"/>
    </source>
</evidence>
<evidence type="ECO:0000313" key="6">
    <source>
        <dbReference type="EMBL" id="ARP60219.1"/>
    </source>
</evidence>
<evidence type="ECO:0000256" key="3">
    <source>
        <dbReference type="ARBA" id="ARBA00022989"/>
    </source>
</evidence>
<dbReference type="CDD" id="cd13963">
    <property type="entry name" value="PT_UbiA_2"/>
    <property type="match status" value="1"/>
</dbReference>
<feature type="transmembrane region" description="Helical" evidence="5">
    <location>
        <begin position="139"/>
        <end position="160"/>
    </location>
</feature>
<dbReference type="GeneID" id="67469191"/>
<dbReference type="RefSeq" id="WP_001206693.1">
    <property type="nucleotide sequence ID" value="NZ_CP017577.1"/>
</dbReference>
<dbReference type="GO" id="GO:0016757">
    <property type="term" value="F:glycosyltransferase activity"/>
    <property type="evidence" value="ECO:0007669"/>
    <property type="project" value="UniProtKB-KW"/>
</dbReference>
<dbReference type="AlphaFoldDB" id="A0A1W6WVE9"/>
<feature type="transmembrane region" description="Helical" evidence="5">
    <location>
        <begin position="277"/>
        <end position="294"/>
    </location>
</feature>
<comment type="subcellular location">
    <subcellularLocation>
        <location evidence="1">Membrane</location>
        <topology evidence="1">Multi-pass membrane protein</topology>
    </subcellularLocation>
</comment>
<dbReference type="Pfam" id="PF01040">
    <property type="entry name" value="UbiA"/>
    <property type="match status" value="1"/>
</dbReference>
<dbReference type="GO" id="GO:0016765">
    <property type="term" value="F:transferase activity, transferring alkyl or aryl (other than methyl) groups"/>
    <property type="evidence" value="ECO:0007669"/>
    <property type="project" value="InterPro"/>
</dbReference>
<dbReference type="SMR" id="A0A1W6WVE9"/>
<feature type="transmembrane region" description="Helical" evidence="5">
    <location>
        <begin position="238"/>
        <end position="256"/>
    </location>
</feature>
<dbReference type="Gene3D" id="1.10.357.140">
    <property type="entry name" value="UbiA prenyltransferase"/>
    <property type="match status" value="1"/>
</dbReference>
<evidence type="ECO:0000256" key="2">
    <source>
        <dbReference type="ARBA" id="ARBA00022692"/>
    </source>
</evidence>
<evidence type="ECO:0000256" key="1">
    <source>
        <dbReference type="ARBA" id="ARBA00004141"/>
    </source>
</evidence>
<organism evidence="6 7">
    <name type="scientific">Bacillus thuringiensis</name>
    <dbReference type="NCBI Taxonomy" id="1428"/>
    <lineage>
        <taxon>Bacteria</taxon>
        <taxon>Bacillati</taxon>
        <taxon>Bacillota</taxon>
        <taxon>Bacilli</taxon>
        <taxon>Bacillales</taxon>
        <taxon>Bacillaceae</taxon>
        <taxon>Bacillus</taxon>
        <taxon>Bacillus cereus group</taxon>
    </lineage>
</organism>
<dbReference type="GO" id="GO:0016020">
    <property type="term" value="C:membrane"/>
    <property type="evidence" value="ECO:0007669"/>
    <property type="project" value="UniProtKB-SubCell"/>
</dbReference>
<keyword evidence="7" id="KW-1185">Reference proteome</keyword>
<proteinExistence type="predicted"/>
<keyword evidence="6" id="KW-0328">Glycosyltransferase</keyword>
<feature type="transmembrane region" description="Helical" evidence="5">
    <location>
        <begin position="47"/>
        <end position="66"/>
    </location>
</feature>
<accession>A0A1W6WVE9</accession>
<name>A0A1W6WVE9_BACTU</name>
<feature type="transmembrane region" description="Helical" evidence="5">
    <location>
        <begin position="87"/>
        <end position="106"/>
    </location>
</feature>
<evidence type="ECO:0000256" key="4">
    <source>
        <dbReference type="ARBA" id="ARBA00023136"/>
    </source>
</evidence>
<sequence length="295" mass="33177">MREGTLSQQNIVVLFFKQLRPKQWTKNLLVFAALVFSIKQVSLTMVAQAAICFALFCAISGCVYILNDFMDIEADRQHPVKRYRPMASGALNPYFAITAGCVILVASLVVSYILNPLLCLVLAVYFILNVAYSIRLKHVVIIDILIIAAGFVLRALAGGLVIQVPFTPWFLLCTLLLSLFLAINKRRHELVLLQNNKGSHRKVLESYSPALLDQLSTIVTSATIVTYAIFTFNAGKSIYLMWTIPFVIYGIFRYLYLVHMEDKGGEPDKVLLEDQHILITVLLYAITVIIILLNF</sequence>
<keyword evidence="2 5" id="KW-0812">Transmembrane</keyword>
<feature type="transmembrane region" description="Helical" evidence="5">
    <location>
        <begin position="112"/>
        <end position="132"/>
    </location>
</feature>
<keyword evidence="6" id="KW-0808">Transferase</keyword>
<dbReference type="InterPro" id="IPR044878">
    <property type="entry name" value="UbiA_sf"/>
</dbReference>
<protein>
    <submittedName>
        <fullName evidence="6">Decaprenyl-phosphate phosphoribosyltransferase</fullName>
    </submittedName>
</protein>
<dbReference type="InterPro" id="IPR000537">
    <property type="entry name" value="UbiA_prenyltransferase"/>
</dbReference>
<keyword evidence="4 5" id="KW-0472">Membrane</keyword>
<keyword evidence="3 5" id="KW-1133">Transmembrane helix</keyword>
<dbReference type="EMBL" id="CP021061">
    <property type="protein sequence ID" value="ARP60219.1"/>
    <property type="molecule type" value="Genomic_DNA"/>
</dbReference>
<dbReference type="NCBIfam" id="NF008977">
    <property type="entry name" value="PRK12324.1-2"/>
    <property type="match status" value="1"/>
</dbReference>
<dbReference type="Proteomes" id="UP000194143">
    <property type="component" value="Chromosome"/>
</dbReference>
<gene>
    <name evidence="6" type="ORF">CAB88_25425</name>
</gene>
<dbReference type="NCBIfam" id="NF008978">
    <property type="entry name" value="PRK12324.1-4"/>
    <property type="match status" value="1"/>
</dbReference>
<dbReference type="InterPro" id="IPR050475">
    <property type="entry name" value="Prenyltransferase_related"/>
</dbReference>
<reference evidence="6 7" key="1">
    <citation type="submission" date="2017-04" db="EMBL/GenBank/DDBJ databases">
        <title>Complete Genome Sequence of Bacillus thuringiensis type Strain ATCC 10792.</title>
        <authorList>
            <person name="Oh D.-H."/>
            <person name="Park B.-J."/>
            <person name="Shuai W."/>
            <person name="Chelliah R."/>
        </authorList>
    </citation>
    <scope>NUCLEOTIDE SEQUENCE [LARGE SCALE GENOMIC DNA]</scope>
    <source>
        <strain evidence="6 7">ATCC 10792</strain>
    </source>
</reference>
<feature type="transmembrane region" description="Helical" evidence="5">
    <location>
        <begin position="166"/>
        <end position="183"/>
    </location>
</feature>
<dbReference type="PANTHER" id="PTHR42723">
    <property type="entry name" value="CHLOROPHYLL SYNTHASE"/>
    <property type="match status" value="1"/>
</dbReference>
<dbReference type="PANTHER" id="PTHR42723:SF1">
    <property type="entry name" value="CHLOROPHYLL SYNTHASE, CHLOROPLASTIC"/>
    <property type="match status" value="1"/>
</dbReference>